<keyword evidence="2" id="KW-1185">Reference proteome</keyword>
<protein>
    <submittedName>
        <fullName evidence="1">Uncharacterized protein</fullName>
    </submittedName>
</protein>
<feature type="non-terminal residue" evidence="1">
    <location>
        <position position="1"/>
    </location>
</feature>
<sequence length="251" mass="28138">LLFSKMSSMCSCFRRRASTDSIEIPRTDEIDSSDRPEAAAKDYQLVFLDGRNDPGRSNSYSIAKDKRAAFNQSLVSLINQRRIGRGIRPLILSPSMCHGAEAVWNDRAEVVSGLHYIPDSRFDLRYTVVPVDGQPLDKQIRLDCLVYTDNAVRSKEELPEAVFHYWTNKGSHTNAPGKGPLPLPRVNALRERCQAENRVLIANKSRFLPLLLRPSSTHIGLHFGKVKLSHGLLPKDKPYSVVAVLSNCDLN</sequence>
<dbReference type="EMBL" id="NIVC01000942">
    <property type="protein sequence ID" value="PAA74520.1"/>
    <property type="molecule type" value="Genomic_DNA"/>
</dbReference>
<evidence type="ECO:0000313" key="1">
    <source>
        <dbReference type="EMBL" id="PAA74520.1"/>
    </source>
</evidence>
<reference evidence="1 2" key="1">
    <citation type="submission" date="2017-06" db="EMBL/GenBank/DDBJ databases">
        <title>A platform for efficient transgenesis in Macrostomum lignano, a flatworm model organism for stem cell research.</title>
        <authorList>
            <person name="Berezikov E."/>
        </authorList>
    </citation>
    <scope>NUCLEOTIDE SEQUENCE [LARGE SCALE GENOMIC DNA]</scope>
    <source>
        <strain evidence="1">DV1</strain>
        <tissue evidence="1">Whole organism</tissue>
    </source>
</reference>
<name>A0A267FL41_9PLAT</name>
<dbReference type="Proteomes" id="UP000215902">
    <property type="component" value="Unassembled WGS sequence"/>
</dbReference>
<evidence type="ECO:0000313" key="2">
    <source>
        <dbReference type="Proteomes" id="UP000215902"/>
    </source>
</evidence>
<accession>A0A267FL41</accession>
<organism evidence="1 2">
    <name type="scientific">Macrostomum lignano</name>
    <dbReference type="NCBI Taxonomy" id="282301"/>
    <lineage>
        <taxon>Eukaryota</taxon>
        <taxon>Metazoa</taxon>
        <taxon>Spiralia</taxon>
        <taxon>Lophotrochozoa</taxon>
        <taxon>Platyhelminthes</taxon>
        <taxon>Rhabditophora</taxon>
        <taxon>Macrostomorpha</taxon>
        <taxon>Macrostomida</taxon>
        <taxon>Macrostomidae</taxon>
        <taxon>Macrostomum</taxon>
    </lineage>
</organism>
<comment type="caution">
    <text evidence="1">The sequence shown here is derived from an EMBL/GenBank/DDBJ whole genome shotgun (WGS) entry which is preliminary data.</text>
</comment>
<proteinExistence type="predicted"/>
<dbReference type="AlphaFoldDB" id="A0A267FL41"/>
<gene>
    <name evidence="1" type="ORF">BOX15_Mlig008249g3</name>
</gene>